<dbReference type="PANTHER" id="PTHR38111:SF10">
    <property type="entry name" value="C6 FINGER DOMAIN-CONTAINING PROTEIN"/>
    <property type="match status" value="1"/>
</dbReference>
<dbReference type="Proteomes" id="UP000186955">
    <property type="component" value="Unassembled WGS sequence"/>
</dbReference>
<dbReference type="InterPro" id="IPR053178">
    <property type="entry name" value="Osmoadaptation_assoc"/>
</dbReference>
<evidence type="ECO:0000256" key="1">
    <source>
        <dbReference type="SAM" id="MobiDB-lite"/>
    </source>
</evidence>
<gene>
    <name evidence="2" type="ORF">PENSUB_13491</name>
</gene>
<dbReference type="STRING" id="1316194.A0A1Q5SQS9"/>
<dbReference type="PANTHER" id="PTHR38111">
    <property type="entry name" value="ZN(2)-C6 FUNGAL-TYPE DOMAIN-CONTAINING PROTEIN-RELATED"/>
    <property type="match status" value="1"/>
</dbReference>
<dbReference type="EMBL" id="MNBE01000758">
    <property type="protein sequence ID" value="OKO90358.1"/>
    <property type="molecule type" value="Genomic_DNA"/>
</dbReference>
<feature type="region of interest" description="Disordered" evidence="1">
    <location>
        <begin position="377"/>
        <end position="435"/>
    </location>
</feature>
<accession>A0A1Q5SQS9</accession>
<evidence type="ECO:0000313" key="3">
    <source>
        <dbReference type="Proteomes" id="UP000186955"/>
    </source>
</evidence>
<protein>
    <submittedName>
        <fullName evidence="2">Uncharacterized protein</fullName>
    </submittedName>
</protein>
<comment type="caution">
    <text evidence="2">The sequence shown here is derived from an EMBL/GenBank/DDBJ whole genome shotgun (WGS) entry which is preliminary data.</text>
</comment>
<dbReference type="AlphaFoldDB" id="A0A1Q5SQS9"/>
<evidence type="ECO:0000313" key="2">
    <source>
        <dbReference type="EMBL" id="OKO90358.1"/>
    </source>
</evidence>
<name>A0A1Q5SQS9_9EURO</name>
<proteinExistence type="predicted"/>
<organism evidence="2 3">
    <name type="scientific">Penicillium subrubescens</name>
    <dbReference type="NCBI Taxonomy" id="1316194"/>
    <lineage>
        <taxon>Eukaryota</taxon>
        <taxon>Fungi</taxon>
        <taxon>Dikarya</taxon>
        <taxon>Ascomycota</taxon>
        <taxon>Pezizomycotina</taxon>
        <taxon>Eurotiomycetes</taxon>
        <taxon>Eurotiomycetidae</taxon>
        <taxon>Eurotiales</taxon>
        <taxon>Aspergillaceae</taxon>
        <taxon>Penicillium</taxon>
    </lineage>
</organism>
<dbReference type="InterPro" id="IPR021858">
    <property type="entry name" value="Fun_TF"/>
</dbReference>
<sequence>MVPAPRRCLRCARSSLQSTSASPAPLASQQGRSSSQELLWISREGRSDARYLTLSPSNESVTPSLVAKAAAAGQIQLFINFVLDAYPCYFKATETRVPVNWVEYVASRENGNTTPFDLAVRSVTTMYAGSRHNNPQYSDAGREFYIRAIRGLSALLNDESKAKSDEALATVITLAVYEMHCCTTEDGWIYHAAGIRALMRLRGPKAHYSGFGCALYIAFRNTLVTSALVSGEDCFLEEPEWQALNEHIAAENAKQPDSSVYTDITERAFREVVKLPGFVRRTREFQGLSLNVQKRDRPTLLREILATRASLRGIHTEFSMTASTLRAGREPKTSFIGPIPYHFFDGFSTLTMQGIRTSILLLNYVIILLDPSQRPDAEAENRIITDRMRAARGPRSAESHEGSSSPLTPPGSPGRPRLMIESRVTPETRQPPTTDWMDRIATTMGMEGVRISLVDDG</sequence>
<dbReference type="Pfam" id="PF11951">
    <property type="entry name" value="Fungal_trans_2"/>
    <property type="match status" value="1"/>
</dbReference>
<keyword evidence="3" id="KW-1185">Reference proteome</keyword>
<feature type="compositionally biased region" description="Basic and acidic residues" evidence="1">
    <location>
        <begin position="377"/>
        <end position="401"/>
    </location>
</feature>
<reference evidence="2 3" key="1">
    <citation type="submission" date="2016-10" db="EMBL/GenBank/DDBJ databases">
        <title>Genome sequence of the ascomycete fungus Penicillium subrubescens.</title>
        <authorList>
            <person name="De Vries R.P."/>
            <person name="Peng M."/>
            <person name="Dilokpimol A."/>
            <person name="Hilden K."/>
            <person name="Makela M.R."/>
            <person name="Grigoriev I."/>
            <person name="Riley R."/>
            <person name="Granchi Z."/>
        </authorList>
    </citation>
    <scope>NUCLEOTIDE SEQUENCE [LARGE SCALE GENOMIC DNA]</scope>
    <source>
        <strain evidence="2 3">CBS 132785</strain>
    </source>
</reference>